<dbReference type="Gene3D" id="3.90.120.10">
    <property type="entry name" value="DNA Methylase, subunit A, domain 2"/>
    <property type="match status" value="1"/>
</dbReference>
<dbReference type="InterPro" id="IPR050390">
    <property type="entry name" value="C5-Methyltransferase"/>
</dbReference>
<keyword evidence="4 5" id="KW-0949">S-adenosyl-L-methionine</keyword>
<evidence type="ECO:0000313" key="8">
    <source>
        <dbReference type="Proteomes" id="UP001345013"/>
    </source>
</evidence>
<comment type="caution">
    <text evidence="7">The sequence shown here is derived from an EMBL/GenBank/DDBJ whole genome shotgun (WGS) entry which is preliminary data.</text>
</comment>
<sequence length="307" mass="34069">MSEGANQAGLEVVLAFDKDEKKIITYRNNHSDCKSLIIDANNFIALARRKGWRVDVLHLSFPCQPYSPANVAHNIDKDEQNQAPLLGCAEIIEALLPRVVTVEETDGIRDSRYTPWFHALLQQFTSLGFSVRPGEDLPPFPQPTHARGAVSIATALREVEKAHRGSPLSHHDTSKKLDIPKPSFDPHRLAKTVTCGGGIGNYHPSGVRNFTGNESAALQTFPVRYKWGTLYLTEVRIQVGNAVPPLLGKAVQASVAKSLRATDKRRLAKMRSEAQKNIIDLTSDLDDEVITTLANQDSHRMCRDYEI</sequence>
<keyword evidence="2 5" id="KW-0489">Methyltransferase</keyword>
<evidence type="ECO:0000313" key="7">
    <source>
        <dbReference type="EMBL" id="KAK5075830.1"/>
    </source>
</evidence>
<reference evidence="7 8" key="1">
    <citation type="submission" date="2023-08" db="EMBL/GenBank/DDBJ databases">
        <title>Black Yeasts Isolated from many extreme environments.</title>
        <authorList>
            <person name="Coleine C."/>
            <person name="Stajich J.E."/>
            <person name="Selbmann L."/>
        </authorList>
    </citation>
    <scope>NUCLEOTIDE SEQUENCE [LARGE SCALE GENOMIC DNA]</scope>
    <source>
        <strain evidence="7 8">CCFEE 5885</strain>
    </source>
</reference>
<keyword evidence="8" id="KW-1185">Reference proteome</keyword>
<proteinExistence type="inferred from homology"/>
<dbReference type="Proteomes" id="UP001345013">
    <property type="component" value="Unassembled WGS sequence"/>
</dbReference>
<dbReference type="Gene3D" id="3.40.50.150">
    <property type="entry name" value="Vaccinia Virus protein VP39"/>
    <property type="match status" value="1"/>
</dbReference>
<evidence type="ECO:0000256" key="1">
    <source>
        <dbReference type="ARBA" id="ARBA00011975"/>
    </source>
</evidence>
<evidence type="ECO:0000256" key="3">
    <source>
        <dbReference type="ARBA" id="ARBA00022679"/>
    </source>
</evidence>
<dbReference type="PANTHER" id="PTHR10629:SF52">
    <property type="entry name" value="DNA (CYTOSINE-5)-METHYLTRANSFERASE 1"/>
    <property type="match status" value="1"/>
</dbReference>
<dbReference type="EMBL" id="JAVRRG010000242">
    <property type="protein sequence ID" value="KAK5075830.1"/>
    <property type="molecule type" value="Genomic_DNA"/>
</dbReference>
<dbReference type="InterPro" id="IPR018117">
    <property type="entry name" value="C5_DNA_meth_AS"/>
</dbReference>
<feature type="active site" evidence="5">
    <location>
        <position position="63"/>
    </location>
</feature>
<comment type="similarity">
    <text evidence="5">Belongs to the class I-like SAM-binding methyltransferase superfamily. C5-methyltransferase family.</text>
</comment>
<gene>
    <name evidence="7" type="ORF">LTR24_009842</name>
</gene>
<evidence type="ECO:0000256" key="5">
    <source>
        <dbReference type="PROSITE-ProRule" id="PRU01016"/>
    </source>
</evidence>
<keyword evidence="3 5" id="KW-0808">Transferase</keyword>
<dbReference type="EC" id="2.1.1.37" evidence="1"/>
<dbReference type="InterPro" id="IPR029063">
    <property type="entry name" value="SAM-dependent_MTases_sf"/>
</dbReference>
<dbReference type="PROSITE" id="PS00094">
    <property type="entry name" value="C5_MTASE_1"/>
    <property type="match status" value="1"/>
</dbReference>
<dbReference type="PROSITE" id="PS51679">
    <property type="entry name" value="SAM_MT_C5"/>
    <property type="match status" value="1"/>
</dbReference>
<accession>A0ABR0JVT4</accession>
<feature type="region of interest" description="Disordered" evidence="6">
    <location>
        <begin position="163"/>
        <end position="183"/>
    </location>
</feature>
<protein>
    <recommendedName>
        <fullName evidence="1">DNA (cytosine-5-)-methyltransferase</fullName>
        <ecNumber evidence="1">2.1.1.37</ecNumber>
    </recommendedName>
</protein>
<name>A0ABR0JVT4_9EURO</name>
<dbReference type="PANTHER" id="PTHR10629">
    <property type="entry name" value="CYTOSINE-SPECIFIC METHYLTRANSFERASE"/>
    <property type="match status" value="1"/>
</dbReference>
<dbReference type="SUPFAM" id="SSF53335">
    <property type="entry name" value="S-adenosyl-L-methionine-dependent methyltransferases"/>
    <property type="match status" value="1"/>
</dbReference>
<dbReference type="Pfam" id="PF00145">
    <property type="entry name" value="DNA_methylase"/>
    <property type="match status" value="2"/>
</dbReference>
<dbReference type="InterPro" id="IPR001525">
    <property type="entry name" value="C5_MeTfrase"/>
</dbReference>
<evidence type="ECO:0000256" key="2">
    <source>
        <dbReference type="ARBA" id="ARBA00022603"/>
    </source>
</evidence>
<organism evidence="7 8">
    <name type="scientific">Lithohypha guttulata</name>
    <dbReference type="NCBI Taxonomy" id="1690604"/>
    <lineage>
        <taxon>Eukaryota</taxon>
        <taxon>Fungi</taxon>
        <taxon>Dikarya</taxon>
        <taxon>Ascomycota</taxon>
        <taxon>Pezizomycotina</taxon>
        <taxon>Eurotiomycetes</taxon>
        <taxon>Chaetothyriomycetidae</taxon>
        <taxon>Chaetothyriales</taxon>
        <taxon>Trichomeriaceae</taxon>
        <taxon>Lithohypha</taxon>
    </lineage>
</organism>
<evidence type="ECO:0000256" key="6">
    <source>
        <dbReference type="SAM" id="MobiDB-lite"/>
    </source>
</evidence>
<evidence type="ECO:0000256" key="4">
    <source>
        <dbReference type="ARBA" id="ARBA00022691"/>
    </source>
</evidence>